<gene>
    <name evidence="14" type="ORF">POM88_053436</name>
    <name evidence="13" type="ORF">POM88_054564</name>
</gene>
<keyword evidence="15" id="KW-1185">Reference proteome</keyword>
<evidence type="ECO:0000256" key="2">
    <source>
        <dbReference type="ARBA" id="ARBA00004948"/>
    </source>
</evidence>
<comment type="catalytic activity">
    <reaction evidence="7">
        <text>N-formyl-4-amino-5-aminomethyl-2-methylpyrimidine + H2O = 4-amino-5-aminomethyl-2-methylpyrimidine + formate</text>
        <dbReference type="Rhea" id="RHEA:46212"/>
        <dbReference type="ChEBI" id="CHEBI:15377"/>
        <dbReference type="ChEBI" id="CHEBI:15740"/>
        <dbReference type="ChEBI" id="CHEBI:63416"/>
        <dbReference type="ChEBI" id="CHEBI:85895"/>
    </reaction>
</comment>
<sequence length="234" mass="26780">METEEASEVEAEKFKSNKTNRTESWVQKHTSIYKQATRHPFILSIRDGTIDSSSFNKWLGQDYIYVRAFVPFVASLLVKACEESDDSSDMDIILGGMASLNDEIPWFKEEASRWEVSLTTVVPQRANVTYCSLLKRLMSSEIEYTVAITAFWAIETVYQESFAHCLEDGSKIPEELKQTCQRWGNSGFGQYCHSLQNIADRCLEKASIDIIAKAERVFLTVLEHEVEFWNMSKG</sequence>
<protein>
    <recommendedName>
        <fullName evidence="3">aminopyrimidine aminohydrolase</fullName>
        <ecNumber evidence="3">3.5.99.2</ecNumber>
    </recommendedName>
    <alternativeName>
        <fullName evidence="10">Aminopyrimidine aminohydrolase</fullName>
    </alternativeName>
    <alternativeName>
        <fullName evidence="11">Formylaminopyrimidine amidohydrolase</fullName>
    </alternativeName>
    <alternativeName>
        <fullName evidence="9">Formylaminopyrimidine deformylase</fullName>
    </alternativeName>
</protein>
<dbReference type="Proteomes" id="UP001237642">
    <property type="component" value="Unassembled WGS sequence"/>
</dbReference>
<comment type="caution">
    <text evidence="13">The sequence shown here is derived from an EMBL/GenBank/DDBJ whole genome shotgun (WGS) entry which is preliminary data.</text>
</comment>
<dbReference type="InterPro" id="IPR004305">
    <property type="entry name" value="Thiaminase-2/PQQC"/>
</dbReference>
<evidence type="ECO:0000256" key="3">
    <source>
        <dbReference type="ARBA" id="ARBA00012684"/>
    </source>
</evidence>
<reference evidence="13" key="2">
    <citation type="submission" date="2023-05" db="EMBL/GenBank/DDBJ databases">
        <authorList>
            <person name="Schelkunov M.I."/>
        </authorList>
    </citation>
    <scope>NUCLEOTIDE SEQUENCE</scope>
    <source>
        <strain evidence="13">Hsosn_3</strain>
        <tissue evidence="13">Leaf</tissue>
    </source>
</reference>
<evidence type="ECO:0000256" key="9">
    <source>
        <dbReference type="ARBA" id="ARBA00077314"/>
    </source>
</evidence>
<evidence type="ECO:0000256" key="1">
    <source>
        <dbReference type="ARBA" id="ARBA00001881"/>
    </source>
</evidence>
<reference evidence="13" key="1">
    <citation type="submission" date="2023-02" db="EMBL/GenBank/DDBJ databases">
        <title>Genome of toxic invasive species Heracleum sosnowskyi carries increased number of genes despite the absence of recent whole-genome duplications.</title>
        <authorList>
            <person name="Schelkunov M."/>
            <person name="Shtratnikova V."/>
            <person name="Makarenko M."/>
            <person name="Klepikova A."/>
            <person name="Omelchenko D."/>
            <person name="Novikova G."/>
            <person name="Obukhova E."/>
            <person name="Bogdanov V."/>
            <person name="Penin A."/>
            <person name="Logacheva M."/>
        </authorList>
    </citation>
    <scope>NUCLEOTIDE SEQUENCE</scope>
    <source>
        <strain evidence="13">Hsosn_3</strain>
        <tissue evidence="13">Leaf</tissue>
    </source>
</reference>
<dbReference type="PANTHER" id="PTHR43198">
    <property type="entry name" value="BIFUNCTIONAL TH2 PROTEIN"/>
    <property type="match status" value="1"/>
</dbReference>
<evidence type="ECO:0000256" key="11">
    <source>
        <dbReference type="ARBA" id="ARBA00082825"/>
    </source>
</evidence>
<dbReference type="PANTHER" id="PTHR43198:SF5">
    <property type="entry name" value="BIFUNCTIONAL TENA-E PROTEIN"/>
    <property type="match status" value="1"/>
</dbReference>
<dbReference type="Gene3D" id="1.20.910.10">
    <property type="entry name" value="Heme oxygenase-like"/>
    <property type="match status" value="1"/>
</dbReference>
<evidence type="ECO:0000313" key="13">
    <source>
        <dbReference type="EMBL" id="KAK1350693.1"/>
    </source>
</evidence>
<comment type="similarity">
    <text evidence="8">Belongs to the thiaminase-2 family.</text>
</comment>
<keyword evidence="5" id="KW-0784">Thiamine biosynthesis</keyword>
<evidence type="ECO:0000313" key="14">
    <source>
        <dbReference type="EMBL" id="KAK1352497.1"/>
    </source>
</evidence>
<dbReference type="Pfam" id="PF03070">
    <property type="entry name" value="TENA_THI-4"/>
    <property type="match status" value="1"/>
</dbReference>
<dbReference type="InterPro" id="IPR050967">
    <property type="entry name" value="Thiamine_Salvage_TenA"/>
</dbReference>
<name>A0AAD8GM24_9APIA</name>
<evidence type="ECO:0000256" key="5">
    <source>
        <dbReference type="ARBA" id="ARBA00022977"/>
    </source>
</evidence>
<comment type="catalytic activity">
    <reaction evidence="1">
        <text>4-amino-5-aminomethyl-2-methylpyrimidine + H2O = 4-amino-5-hydroxymethyl-2-methylpyrimidine + NH4(+)</text>
        <dbReference type="Rhea" id="RHEA:31799"/>
        <dbReference type="ChEBI" id="CHEBI:15377"/>
        <dbReference type="ChEBI" id="CHEBI:16892"/>
        <dbReference type="ChEBI" id="CHEBI:28938"/>
        <dbReference type="ChEBI" id="CHEBI:63416"/>
        <dbReference type="EC" id="3.5.99.2"/>
    </reaction>
</comment>
<dbReference type="EMBL" id="JAUIZM010000017">
    <property type="protein sequence ID" value="KAK1352497.1"/>
    <property type="molecule type" value="Genomic_DNA"/>
</dbReference>
<evidence type="ECO:0000313" key="15">
    <source>
        <dbReference type="Proteomes" id="UP001237642"/>
    </source>
</evidence>
<evidence type="ECO:0000256" key="6">
    <source>
        <dbReference type="ARBA" id="ARBA00023157"/>
    </source>
</evidence>
<dbReference type="SUPFAM" id="SSF48613">
    <property type="entry name" value="Heme oxygenase-like"/>
    <property type="match status" value="1"/>
</dbReference>
<keyword evidence="6" id="KW-1015">Disulfide bond</keyword>
<dbReference type="GO" id="GO:0050334">
    <property type="term" value="F:thiaminase activity"/>
    <property type="evidence" value="ECO:0007669"/>
    <property type="project" value="UniProtKB-EC"/>
</dbReference>
<dbReference type="AlphaFoldDB" id="A0AAD8GM24"/>
<dbReference type="GO" id="GO:0009228">
    <property type="term" value="P:thiamine biosynthetic process"/>
    <property type="evidence" value="ECO:0007669"/>
    <property type="project" value="UniProtKB-KW"/>
</dbReference>
<proteinExistence type="inferred from homology"/>
<dbReference type="CDD" id="cd19357">
    <property type="entry name" value="TenA_E_At3g16990-like"/>
    <property type="match status" value="1"/>
</dbReference>
<evidence type="ECO:0000256" key="7">
    <source>
        <dbReference type="ARBA" id="ARBA00050721"/>
    </source>
</evidence>
<dbReference type="EC" id="3.5.99.2" evidence="3"/>
<evidence type="ECO:0000256" key="10">
    <source>
        <dbReference type="ARBA" id="ARBA00079571"/>
    </source>
</evidence>
<dbReference type="EMBL" id="JAUIZM010000057">
    <property type="protein sequence ID" value="KAK1350693.1"/>
    <property type="molecule type" value="Genomic_DNA"/>
</dbReference>
<keyword evidence="4" id="KW-0378">Hydrolase</keyword>
<accession>A0AAD8GM24</accession>
<evidence type="ECO:0000259" key="12">
    <source>
        <dbReference type="Pfam" id="PF03070"/>
    </source>
</evidence>
<organism evidence="13 15">
    <name type="scientific">Heracleum sosnowskyi</name>
    <dbReference type="NCBI Taxonomy" id="360622"/>
    <lineage>
        <taxon>Eukaryota</taxon>
        <taxon>Viridiplantae</taxon>
        <taxon>Streptophyta</taxon>
        <taxon>Embryophyta</taxon>
        <taxon>Tracheophyta</taxon>
        <taxon>Spermatophyta</taxon>
        <taxon>Magnoliopsida</taxon>
        <taxon>eudicotyledons</taxon>
        <taxon>Gunneridae</taxon>
        <taxon>Pentapetalae</taxon>
        <taxon>asterids</taxon>
        <taxon>campanulids</taxon>
        <taxon>Apiales</taxon>
        <taxon>Apiaceae</taxon>
        <taxon>Apioideae</taxon>
        <taxon>apioid superclade</taxon>
        <taxon>Tordylieae</taxon>
        <taxon>Tordyliinae</taxon>
        <taxon>Heracleum</taxon>
    </lineage>
</organism>
<comment type="pathway">
    <text evidence="2">Cofactor biosynthesis; thiamine diphosphate biosynthesis.</text>
</comment>
<dbReference type="InterPro" id="IPR016084">
    <property type="entry name" value="Haem_Oase-like_multi-hlx"/>
</dbReference>
<dbReference type="FunFam" id="1.20.910.10:FF:000007">
    <property type="entry name" value="Bifunctional TENA-E protein"/>
    <property type="match status" value="1"/>
</dbReference>
<evidence type="ECO:0000256" key="8">
    <source>
        <dbReference type="ARBA" id="ARBA00060919"/>
    </source>
</evidence>
<evidence type="ECO:0000256" key="4">
    <source>
        <dbReference type="ARBA" id="ARBA00022801"/>
    </source>
</evidence>
<dbReference type="GO" id="GO:0005829">
    <property type="term" value="C:cytosol"/>
    <property type="evidence" value="ECO:0007669"/>
    <property type="project" value="TreeGrafter"/>
</dbReference>
<feature type="domain" description="Thiaminase-2/PQQC" evidence="12">
    <location>
        <begin position="27"/>
        <end position="232"/>
    </location>
</feature>